<evidence type="ECO:0000313" key="14">
    <source>
        <dbReference type="Proteomes" id="UP000183085"/>
    </source>
</evidence>
<dbReference type="FunFam" id="3.40.1690.10:FF:000001">
    <property type="entry name" value="Flagellar biosynthetic protein FlhB"/>
    <property type="match status" value="1"/>
</dbReference>
<evidence type="ECO:0000256" key="4">
    <source>
        <dbReference type="ARBA" id="ARBA00022448"/>
    </source>
</evidence>
<dbReference type="SUPFAM" id="SSF160544">
    <property type="entry name" value="EscU C-terminal domain-like"/>
    <property type="match status" value="1"/>
</dbReference>
<evidence type="ECO:0000256" key="12">
    <source>
        <dbReference type="RuleBase" id="RU364091"/>
    </source>
</evidence>
<dbReference type="EMBL" id="MNYI01000178">
    <property type="protein sequence ID" value="OIP38431.1"/>
    <property type="molecule type" value="Genomic_DNA"/>
</dbReference>
<evidence type="ECO:0000256" key="2">
    <source>
        <dbReference type="ARBA" id="ARBA00010690"/>
    </source>
</evidence>
<keyword evidence="13" id="KW-0966">Cell projection</keyword>
<comment type="subcellular location">
    <subcellularLocation>
        <location evidence="1">Cell membrane</location>
        <topology evidence="1">Multi-pass membrane protein</topology>
    </subcellularLocation>
</comment>
<accession>A0A1J5E3B2</accession>
<dbReference type="AlphaFoldDB" id="A0A1J5E3B2"/>
<feature type="transmembrane region" description="Helical" evidence="12">
    <location>
        <begin position="117"/>
        <end position="138"/>
    </location>
</feature>
<feature type="transmembrane region" description="Helical" evidence="12">
    <location>
        <begin position="208"/>
        <end position="234"/>
    </location>
</feature>
<evidence type="ECO:0000256" key="1">
    <source>
        <dbReference type="ARBA" id="ARBA00004651"/>
    </source>
</evidence>
<comment type="caution">
    <text evidence="13">The sequence shown here is derived from an EMBL/GenBank/DDBJ whole genome shotgun (WGS) entry which is preliminary data.</text>
</comment>
<evidence type="ECO:0000256" key="5">
    <source>
        <dbReference type="ARBA" id="ARBA00022475"/>
    </source>
</evidence>
<name>A0A1J5E3B2_9BACT</name>
<keyword evidence="7 12" id="KW-1005">Bacterial flagellum biogenesis</keyword>
<dbReference type="Proteomes" id="UP000183085">
    <property type="component" value="Unassembled WGS sequence"/>
</dbReference>
<evidence type="ECO:0000256" key="3">
    <source>
        <dbReference type="ARBA" id="ARBA00021622"/>
    </source>
</evidence>
<dbReference type="GO" id="GO:0009306">
    <property type="term" value="P:protein secretion"/>
    <property type="evidence" value="ECO:0007669"/>
    <property type="project" value="InterPro"/>
</dbReference>
<dbReference type="GO" id="GO:0044780">
    <property type="term" value="P:bacterial-type flagellum assembly"/>
    <property type="evidence" value="ECO:0007669"/>
    <property type="project" value="InterPro"/>
</dbReference>
<dbReference type="GO" id="GO:0005886">
    <property type="term" value="C:plasma membrane"/>
    <property type="evidence" value="ECO:0007669"/>
    <property type="project" value="UniProtKB-SubCell"/>
</dbReference>
<keyword evidence="11 12" id="KW-1006">Bacterial flagellum protein export</keyword>
<organism evidence="13 14">
    <name type="scientific">Candidatus Desantisbacteria bacterium CG2_30_40_21</name>
    <dbReference type="NCBI Taxonomy" id="1817895"/>
    <lineage>
        <taxon>Bacteria</taxon>
        <taxon>Candidatus Desantisiibacteriota</taxon>
    </lineage>
</organism>
<dbReference type="Pfam" id="PF01312">
    <property type="entry name" value="Bac_export_2"/>
    <property type="match status" value="1"/>
</dbReference>
<dbReference type="PRINTS" id="PR00950">
    <property type="entry name" value="TYPE3IMSPROT"/>
</dbReference>
<evidence type="ECO:0000313" key="13">
    <source>
        <dbReference type="EMBL" id="OIP38431.1"/>
    </source>
</evidence>
<dbReference type="PANTHER" id="PTHR30531:SF12">
    <property type="entry name" value="FLAGELLAR BIOSYNTHETIC PROTEIN FLHB"/>
    <property type="match status" value="1"/>
</dbReference>
<sequence>MLEQYDPKYLVEYVDTFDLQLFARAEDEGRTEEPTPRKRQKARERGQTVKSIELTAASITLITCLAMSMLGYYMFSKMIGCFVYCFSHLHEIEFSPDNIISLFPVIILAFFKITLPIMLIAMLVAIIVEALQVGIYFVPKALRFDFARMKFNISRIWQKLVPSKIALIEYGKTFFKIAVIAIISYSIINKEYFRLLNLLDVGLMDGLTFIASLTFKIIIYVAIFLLIMSLFDYLHQRHEYKQKLMMSQHELKDEWKQLEGDPSVKRKIRMRQRETAARRMMAEIAKANVVITNPTHLAVAIRYDSDYMVAPTVVAKGKDLMAKRIIDIAKENDVPIIENKPLAQALFDTVEVGSEITPGLYQAVAEILAFVYRLKQKAA</sequence>
<keyword evidence="4 12" id="KW-0813">Transport</keyword>
<dbReference type="Gene3D" id="6.10.250.2080">
    <property type="match status" value="1"/>
</dbReference>
<evidence type="ECO:0000256" key="7">
    <source>
        <dbReference type="ARBA" id="ARBA00022795"/>
    </source>
</evidence>
<dbReference type="Gene3D" id="3.40.1690.10">
    <property type="entry name" value="secretion proteins EscU"/>
    <property type="match status" value="1"/>
</dbReference>
<evidence type="ECO:0000256" key="6">
    <source>
        <dbReference type="ARBA" id="ARBA00022692"/>
    </source>
</evidence>
<dbReference type="PANTHER" id="PTHR30531">
    <property type="entry name" value="FLAGELLAR BIOSYNTHETIC PROTEIN FLHB"/>
    <property type="match status" value="1"/>
</dbReference>
<evidence type="ECO:0000256" key="8">
    <source>
        <dbReference type="ARBA" id="ARBA00022927"/>
    </source>
</evidence>
<feature type="transmembrane region" description="Helical" evidence="12">
    <location>
        <begin position="54"/>
        <end position="73"/>
    </location>
</feature>
<dbReference type="InterPro" id="IPR006136">
    <property type="entry name" value="FlhB"/>
</dbReference>
<evidence type="ECO:0000256" key="9">
    <source>
        <dbReference type="ARBA" id="ARBA00022989"/>
    </source>
</evidence>
<comment type="function">
    <text evidence="12">Required for formation of the rod structure in the basal body of the flagellar apparatus. Together with FliI and FliH, may constitute the export apparatus of flagellin.</text>
</comment>
<keyword evidence="8 12" id="KW-0653">Protein transport</keyword>
<evidence type="ECO:0000256" key="10">
    <source>
        <dbReference type="ARBA" id="ARBA00023136"/>
    </source>
</evidence>
<gene>
    <name evidence="12" type="primary">flhB</name>
    <name evidence="13" type="ORF">AUJ95_06815</name>
</gene>
<protein>
    <recommendedName>
        <fullName evidence="3 12">Flagellar biosynthetic protein FlhB</fullName>
    </recommendedName>
</protein>
<feature type="transmembrane region" description="Helical" evidence="12">
    <location>
        <begin position="165"/>
        <end position="188"/>
    </location>
</feature>
<keyword evidence="13" id="KW-0969">Cilium</keyword>
<evidence type="ECO:0000256" key="11">
    <source>
        <dbReference type="ARBA" id="ARBA00023225"/>
    </source>
</evidence>
<proteinExistence type="inferred from homology"/>
<comment type="similarity">
    <text evidence="2 12">Belongs to the type III secretion exporter family.</text>
</comment>
<dbReference type="NCBIfam" id="TIGR00328">
    <property type="entry name" value="flhB"/>
    <property type="match status" value="1"/>
</dbReference>
<keyword evidence="6 12" id="KW-0812">Transmembrane</keyword>
<dbReference type="InterPro" id="IPR029025">
    <property type="entry name" value="T3SS_substrate_exporter_C"/>
</dbReference>
<keyword evidence="5 12" id="KW-1003">Cell membrane</keyword>
<keyword evidence="13" id="KW-0282">Flagellum</keyword>
<keyword evidence="9 12" id="KW-1133">Transmembrane helix</keyword>
<keyword evidence="10 12" id="KW-0472">Membrane</keyword>
<reference evidence="13 14" key="1">
    <citation type="journal article" date="2016" name="Environ. Microbiol.">
        <title>Genomic resolution of a cold subsurface aquifer community provides metabolic insights for novel microbes adapted to high CO concentrations.</title>
        <authorList>
            <person name="Probst A.J."/>
            <person name="Castelle C.J."/>
            <person name="Singh A."/>
            <person name="Brown C.T."/>
            <person name="Anantharaman K."/>
            <person name="Sharon I."/>
            <person name="Hug L.A."/>
            <person name="Burstein D."/>
            <person name="Emerson J.B."/>
            <person name="Thomas B.C."/>
            <person name="Banfield J.F."/>
        </authorList>
    </citation>
    <scope>NUCLEOTIDE SEQUENCE [LARGE SCALE GENOMIC DNA]</scope>
    <source>
        <strain evidence="13">CG2_30_40_21</strain>
    </source>
</reference>
<dbReference type="InterPro" id="IPR006135">
    <property type="entry name" value="T3SS_substrate_exporter"/>
</dbReference>
<dbReference type="STRING" id="1817895.AUJ95_06815"/>